<dbReference type="PROSITE" id="PS51375">
    <property type="entry name" value="PPR"/>
    <property type="match status" value="1"/>
</dbReference>
<dbReference type="NCBIfam" id="TIGR00756">
    <property type="entry name" value="PPR"/>
    <property type="match status" value="2"/>
</dbReference>
<dbReference type="InterPro" id="IPR050421">
    <property type="entry name" value="PPR"/>
</dbReference>
<accession>A0A7J6W3R0</accession>
<dbReference type="AlphaFoldDB" id="A0A7J6W3R0"/>
<dbReference type="Gene3D" id="1.25.40.10">
    <property type="entry name" value="Tetratricopeptide repeat domain"/>
    <property type="match status" value="2"/>
</dbReference>
<gene>
    <name evidence="3" type="ORF">FRX31_018410</name>
</gene>
<protein>
    <submittedName>
        <fullName evidence="3">Pentatricopeptide repeat-containing protein</fullName>
    </submittedName>
</protein>
<dbReference type="PANTHER" id="PTHR47928">
    <property type="entry name" value="REPEAT-CONTAINING PROTEIN, PUTATIVE-RELATED"/>
    <property type="match status" value="1"/>
</dbReference>
<dbReference type="Pfam" id="PF13041">
    <property type="entry name" value="PPR_2"/>
    <property type="match status" value="1"/>
</dbReference>
<reference evidence="3 4" key="1">
    <citation type="submission" date="2020-06" db="EMBL/GenBank/DDBJ databases">
        <title>Transcriptomic and genomic resources for Thalictrum thalictroides and T. hernandezii: Facilitating candidate gene discovery in an emerging model plant lineage.</title>
        <authorList>
            <person name="Arias T."/>
            <person name="Riano-Pachon D.M."/>
            <person name="Di Stilio V.S."/>
        </authorList>
    </citation>
    <scope>NUCLEOTIDE SEQUENCE [LARGE SCALE GENOMIC DNA]</scope>
    <source>
        <strain evidence="4">cv. WT478/WT964</strain>
        <tissue evidence="3">Leaves</tissue>
    </source>
</reference>
<dbReference type="Proteomes" id="UP000554482">
    <property type="component" value="Unassembled WGS sequence"/>
</dbReference>
<dbReference type="OrthoDB" id="185373at2759"/>
<dbReference type="InterPro" id="IPR002885">
    <property type="entry name" value="PPR_rpt"/>
</dbReference>
<keyword evidence="1" id="KW-0677">Repeat</keyword>
<evidence type="ECO:0000256" key="1">
    <source>
        <dbReference type="ARBA" id="ARBA00022737"/>
    </source>
</evidence>
<dbReference type="InterPro" id="IPR011990">
    <property type="entry name" value="TPR-like_helical_dom_sf"/>
</dbReference>
<name>A0A7J6W3R0_THATH</name>
<evidence type="ECO:0000256" key="2">
    <source>
        <dbReference type="PROSITE-ProRule" id="PRU00708"/>
    </source>
</evidence>
<sequence>MVIQCGGEFKTLSKVPLTLLLPECNASSLTGLEIHAHAYRVGFESNTLVNNALIAMYGRRDKIELSEQVFMRAPEKDVVSWNTIISGYVYNNDSIKALTYFDRMHSKGIHPDEFTYSSVLSACGDMGAHCQGLGIHGHIVKRGFSEGCLVVQNSLVDVYGKCGCVNEARKLFDEIKWKDAISWNIMISFYQINDYSHEACALYDEI</sequence>
<feature type="repeat" description="PPR" evidence="2">
    <location>
        <begin position="77"/>
        <end position="111"/>
    </location>
</feature>
<proteinExistence type="predicted"/>
<dbReference type="EMBL" id="JABWDY010022023">
    <property type="protein sequence ID" value="KAF5192006.1"/>
    <property type="molecule type" value="Genomic_DNA"/>
</dbReference>
<evidence type="ECO:0000313" key="4">
    <source>
        <dbReference type="Proteomes" id="UP000554482"/>
    </source>
</evidence>
<dbReference type="PANTHER" id="PTHR47928:SF207">
    <property type="entry name" value="PENTATRICOPEPTIDE REPEAT-CONTAINING PROTEIN"/>
    <property type="match status" value="1"/>
</dbReference>
<organism evidence="3 4">
    <name type="scientific">Thalictrum thalictroides</name>
    <name type="common">Rue-anemone</name>
    <name type="synonym">Anemone thalictroides</name>
    <dbReference type="NCBI Taxonomy" id="46969"/>
    <lineage>
        <taxon>Eukaryota</taxon>
        <taxon>Viridiplantae</taxon>
        <taxon>Streptophyta</taxon>
        <taxon>Embryophyta</taxon>
        <taxon>Tracheophyta</taxon>
        <taxon>Spermatophyta</taxon>
        <taxon>Magnoliopsida</taxon>
        <taxon>Ranunculales</taxon>
        <taxon>Ranunculaceae</taxon>
        <taxon>Thalictroideae</taxon>
        <taxon>Thalictrum</taxon>
    </lineage>
</organism>
<comment type="caution">
    <text evidence="3">The sequence shown here is derived from an EMBL/GenBank/DDBJ whole genome shotgun (WGS) entry which is preliminary data.</text>
</comment>
<dbReference type="FunFam" id="1.25.40.10:FF:000073">
    <property type="entry name" value="Pentatricopeptide repeat-containing protein chloroplastic"/>
    <property type="match status" value="1"/>
</dbReference>
<evidence type="ECO:0000313" key="3">
    <source>
        <dbReference type="EMBL" id="KAF5192006.1"/>
    </source>
</evidence>
<keyword evidence="4" id="KW-1185">Reference proteome</keyword>
<dbReference type="Pfam" id="PF01535">
    <property type="entry name" value="PPR"/>
    <property type="match status" value="2"/>
</dbReference>